<dbReference type="Proteomes" id="UP000252770">
    <property type="component" value="Unassembled WGS sequence"/>
</dbReference>
<keyword evidence="2" id="KW-0812">Transmembrane</keyword>
<evidence type="ECO:0000256" key="1">
    <source>
        <dbReference type="SAM" id="MobiDB-lite"/>
    </source>
</evidence>
<organism evidence="3 4">
    <name type="scientific">Desertihabitans brevis</name>
    <dbReference type="NCBI Taxonomy" id="2268447"/>
    <lineage>
        <taxon>Bacteria</taxon>
        <taxon>Bacillati</taxon>
        <taxon>Actinomycetota</taxon>
        <taxon>Actinomycetes</taxon>
        <taxon>Propionibacteriales</taxon>
        <taxon>Propionibacteriaceae</taxon>
        <taxon>Desertihabitans</taxon>
    </lineage>
</organism>
<feature type="region of interest" description="Disordered" evidence="1">
    <location>
        <begin position="214"/>
        <end position="240"/>
    </location>
</feature>
<feature type="compositionally biased region" description="Low complexity" evidence="1">
    <location>
        <begin position="229"/>
        <end position="240"/>
    </location>
</feature>
<dbReference type="RefSeq" id="WP_114125581.1">
    <property type="nucleotide sequence ID" value="NZ_QOUI01000002.1"/>
</dbReference>
<feature type="transmembrane region" description="Helical" evidence="2">
    <location>
        <begin position="116"/>
        <end position="136"/>
    </location>
</feature>
<keyword evidence="4" id="KW-1185">Reference proteome</keyword>
<keyword evidence="2" id="KW-1133">Transmembrane helix</keyword>
<sequence length="259" mass="27910">MGTGLIFAAIVAAWLAYLVPLFLRRNQVDLDADDPADHFSSSVRIVTSGTAPLVDQDGEEISDVEVSTPMTRRSAIRRIRGLERQAASRRRRVLVVLMVGLTLCLAAAALELLPWWSLAVPGGLLLVFLAVARITVRRMVRRHDQLVARIRVGSEEETVLITVGAGVVAGAEGQGTGEPSRPLRGLWDPIPVTTPTYVSKPLAPRTVRTIDLSAPDVTSSGRRTQPVLAETGPVTAAPTPEVVPEPVVEVEDRRRAVGE</sequence>
<reference evidence="3 4" key="1">
    <citation type="submission" date="2018-07" db="EMBL/GenBank/DDBJ databases">
        <title>Desertimonas flava gen. nov. sp. nov.</title>
        <authorList>
            <person name="Liu S."/>
        </authorList>
    </citation>
    <scope>NUCLEOTIDE SEQUENCE [LARGE SCALE GENOMIC DNA]</scope>
    <source>
        <strain evidence="3 4">16Sb5-5</strain>
    </source>
</reference>
<name>A0A367Z0T4_9ACTN</name>
<dbReference type="EMBL" id="QOUI01000002">
    <property type="protein sequence ID" value="RCK70811.1"/>
    <property type="molecule type" value="Genomic_DNA"/>
</dbReference>
<feature type="transmembrane region" description="Helical" evidence="2">
    <location>
        <begin position="6"/>
        <end position="23"/>
    </location>
</feature>
<evidence type="ECO:0000313" key="3">
    <source>
        <dbReference type="EMBL" id="RCK70811.1"/>
    </source>
</evidence>
<accession>A0A367Z0T4</accession>
<evidence type="ECO:0000313" key="4">
    <source>
        <dbReference type="Proteomes" id="UP000252770"/>
    </source>
</evidence>
<proteinExistence type="predicted"/>
<feature type="transmembrane region" description="Helical" evidence="2">
    <location>
        <begin position="93"/>
        <end position="110"/>
    </location>
</feature>
<gene>
    <name evidence="3" type="ORF">DT076_05340</name>
</gene>
<keyword evidence="2" id="KW-0472">Membrane</keyword>
<evidence type="ECO:0000256" key="2">
    <source>
        <dbReference type="SAM" id="Phobius"/>
    </source>
</evidence>
<protein>
    <submittedName>
        <fullName evidence="3">Uncharacterized protein</fullName>
    </submittedName>
</protein>
<dbReference type="AlphaFoldDB" id="A0A367Z0T4"/>
<comment type="caution">
    <text evidence="3">The sequence shown here is derived from an EMBL/GenBank/DDBJ whole genome shotgun (WGS) entry which is preliminary data.</text>
</comment>